<keyword evidence="1" id="KW-0175">Coiled coil</keyword>
<feature type="coiled-coil region" evidence="1">
    <location>
        <begin position="17"/>
        <end position="51"/>
    </location>
</feature>
<evidence type="ECO:0000313" key="4">
    <source>
        <dbReference type="Proteomes" id="UP001501456"/>
    </source>
</evidence>
<evidence type="ECO:0000256" key="1">
    <source>
        <dbReference type="SAM" id="Coils"/>
    </source>
</evidence>
<feature type="signal peptide" evidence="2">
    <location>
        <begin position="1"/>
        <end position="22"/>
    </location>
</feature>
<evidence type="ECO:0008006" key="5">
    <source>
        <dbReference type="Google" id="ProtNLM"/>
    </source>
</evidence>
<keyword evidence="4" id="KW-1185">Reference proteome</keyword>
<gene>
    <name evidence="3" type="ORF">GCM10022271_11190</name>
</gene>
<feature type="chain" id="PRO_5045552636" description="Outer membrane protein beta-barrel domain-containing protein" evidence="2">
    <location>
        <begin position="23"/>
        <end position="359"/>
    </location>
</feature>
<sequence length="359" mass="41232">MQTITKYLALIVLALAMQFSNAQEVKNEEQLERLETQKEVVKTEEKNLLKEEVEAINKRLDANEISQNEADSLKQQAAEKHALNIENRLAIIENRIALLKRNNSVTQDTGANLDGYVVAIGTSEYNDVYDSKSIYIGPKKRKTPKKYDRRTTSDLVFAIGFNNAIIEGESLNDSPYKIGGSGFVELGWAWKTRVFKNTNVVRFKYGLSMQWNKLNIKYNQYFSEVNDVVSRQIFPVPVKKSKFRTTNLVVPVHFEFGPSKKIEKEDYFRYSTYRKFKIGVGAFGGVNINAIQKVKYKLDGDREKDKYKDYNVNNFVYGLSTYVSWGNVGIYAKYDLSPIFKDQAVDQNNISLGIRFDMD</sequence>
<evidence type="ECO:0000313" key="3">
    <source>
        <dbReference type="EMBL" id="GAA3780692.1"/>
    </source>
</evidence>
<keyword evidence="2" id="KW-0732">Signal</keyword>
<name>A0ABP7H3V9_9FLAO</name>
<dbReference type="EMBL" id="BAABBI010000001">
    <property type="protein sequence ID" value="GAA3780692.1"/>
    <property type="molecule type" value="Genomic_DNA"/>
</dbReference>
<organism evidence="3 4">
    <name type="scientific">Corallibacter vietnamensis</name>
    <dbReference type="NCBI Taxonomy" id="904130"/>
    <lineage>
        <taxon>Bacteria</taxon>
        <taxon>Pseudomonadati</taxon>
        <taxon>Bacteroidota</taxon>
        <taxon>Flavobacteriia</taxon>
        <taxon>Flavobacteriales</taxon>
        <taxon>Flavobacteriaceae</taxon>
        <taxon>Corallibacter</taxon>
    </lineage>
</organism>
<proteinExistence type="predicted"/>
<comment type="caution">
    <text evidence="3">The sequence shown here is derived from an EMBL/GenBank/DDBJ whole genome shotgun (WGS) entry which is preliminary data.</text>
</comment>
<protein>
    <recommendedName>
        <fullName evidence="5">Outer membrane protein beta-barrel domain-containing protein</fullName>
    </recommendedName>
</protein>
<evidence type="ECO:0000256" key="2">
    <source>
        <dbReference type="SAM" id="SignalP"/>
    </source>
</evidence>
<dbReference type="RefSeq" id="WP_344728169.1">
    <property type="nucleotide sequence ID" value="NZ_BAABBI010000001.1"/>
</dbReference>
<accession>A0ABP7H3V9</accession>
<dbReference type="Proteomes" id="UP001501456">
    <property type="component" value="Unassembled WGS sequence"/>
</dbReference>
<reference evidence="4" key="1">
    <citation type="journal article" date="2019" name="Int. J. Syst. Evol. Microbiol.">
        <title>The Global Catalogue of Microorganisms (GCM) 10K type strain sequencing project: providing services to taxonomists for standard genome sequencing and annotation.</title>
        <authorList>
            <consortium name="The Broad Institute Genomics Platform"/>
            <consortium name="The Broad Institute Genome Sequencing Center for Infectious Disease"/>
            <person name="Wu L."/>
            <person name="Ma J."/>
        </authorList>
    </citation>
    <scope>NUCLEOTIDE SEQUENCE [LARGE SCALE GENOMIC DNA]</scope>
    <source>
        <strain evidence="4">JCM 17525</strain>
    </source>
</reference>